<dbReference type="EMBL" id="JAUEPO010000002">
    <property type="protein sequence ID" value="KAK3333109.1"/>
    <property type="molecule type" value="Genomic_DNA"/>
</dbReference>
<evidence type="ECO:0000313" key="2">
    <source>
        <dbReference type="EMBL" id="KAK3333109.1"/>
    </source>
</evidence>
<organism evidence="2 3">
    <name type="scientific">Cercophora scortea</name>
    <dbReference type="NCBI Taxonomy" id="314031"/>
    <lineage>
        <taxon>Eukaryota</taxon>
        <taxon>Fungi</taxon>
        <taxon>Dikarya</taxon>
        <taxon>Ascomycota</taxon>
        <taxon>Pezizomycotina</taxon>
        <taxon>Sordariomycetes</taxon>
        <taxon>Sordariomycetidae</taxon>
        <taxon>Sordariales</taxon>
        <taxon>Lasiosphaeriaceae</taxon>
        <taxon>Cercophora</taxon>
    </lineage>
</organism>
<comment type="caution">
    <text evidence="2">The sequence shown here is derived from an EMBL/GenBank/DDBJ whole genome shotgun (WGS) entry which is preliminary data.</text>
</comment>
<proteinExistence type="predicted"/>
<name>A0AAE0MJ87_9PEZI</name>
<accession>A0AAE0MJ87</accession>
<dbReference type="AlphaFoldDB" id="A0AAE0MJ87"/>
<protein>
    <submittedName>
        <fullName evidence="2">Uncharacterized protein</fullName>
    </submittedName>
</protein>
<reference evidence="2" key="2">
    <citation type="submission" date="2023-06" db="EMBL/GenBank/DDBJ databases">
        <authorList>
            <consortium name="Lawrence Berkeley National Laboratory"/>
            <person name="Haridas S."/>
            <person name="Hensen N."/>
            <person name="Bonometti L."/>
            <person name="Westerberg I."/>
            <person name="Brannstrom I.O."/>
            <person name="Guillou S."/>
            <person name="Cros-Aarteil S."/>
            <person name="Calhoun S."/>
            <person name="Kuo A."/>
            <person name="Mondo S."/>
            <person name="Pangilinan J."/>
            <person name="Riley R."/>
            <person name="Labutti K."/>
            <person name="Andreopoulos B."/>
            <person name="Lipzen A."/>
            <person name="Chen C."/>
            <person name="Yanf M."/>
            <person name="Daum C."/>
            <person name="Ng V."/>
            <person name="Clum A."/>
            <person name="Steindorff A."/>
            <person name="Ohm R."/>
            <person name="Martin F."/>
            <person name="Silar P."/>
            <person name="Natvig D."/>
            <person name="Lalanne C."/>
            <person name="Gautier V."/>
            <person name="Ament-Velasquez S.L."/>
            <person name="Kruys A."/>
            <person name="Hutchinson M.I."/>
            <person name="Powell A.J."/>
            <person name="Barry K."/>
            <person name="Miller A.N."/>
            <person name="Grigoriev I.V."/>
            <person name="Debuchy R."/>
            <person name="Gladieux P."/>
            <person name="Thoren M.H."/>
            <person name="Johannesson H."/>
        </authorList>
    </citation>
    <scope>NUCLEOTIDE SEQUENCE</scope>
    <source>
        <strain evidence="2">SMH4131-1</strain>
    </source>
</reference>
<feature type="region of interest" description="Disordered" evidence="1">
    <location>
        <begin position="56"/>
        <end position="79"/>
    </location>
</feature>
<evidence type="ECO:0000313" key="3">
    <source>
        <dbReference type="Proteomes" id="UP001286456"/>
    </source>
</evidence>
<sequence length="79" mass="9105">MIPTSHMLASHMPRYWVGSYACLIFFQLPTSSRIPDYHLHHTTLQCHCPPQLPPKSTALRPSHSRWLVPGRTDGNEDFH</sequence>
<evidence type="ECO:0000256" key="1">
    <source>
        <dbReference type="SAM" id="MobiDB-lite"/>
    </source>
</evidence>
<gene>
    <name evidence="2" type="ORF">B0T19DRAFT_116844</name>
</gene>
<dbReference type="Proteomes" id="UP001286456">
    <property type="component" value="Unassembled WGS sequence"/>
</dbReference>
<reference evidence="2" key="1">
    <citation type="journal article" date="2023" name="Mol. Phylogenet. Evol.">
        <title>Genome-scale phylogeny and comparative genomics of the fungal order Sordariales.</title>
        <authorList>
            <person name="Hensen N."/>
            <person name="Bonometti L."/>
            <person name="Westerberg I."/>
            <person name="Brannstrom I.O."/>
            <person name="Guillou S."/>
            <person name="Cros-Aarteil S."/>
            <person name="Calhoun S."/>
            <person name="Haridas S."/>
            <person name="Kuo A."/>
            <person name="Mondo S."/>
            <person name="Pangilinan J."/>
            <person name="Riley R."/>
            <person name="LaButti K."/>
            <person name="Andreopoulos B."/>
            <person name="Lipzen A."/>
            <person name="Chen C."/>
            <person name="Yan M."/>
            <person name="Daum C."/>
            <person name="Ng V."/>
            <person name="Clum A."/>
            <person name="Steindorff A."/>
            <person name="Ohm R.A."/>
            <person name="Martin F."/>
            <person name="Silar P."/>
            <person name="Natvig D.O."/>
            <person name="Lalanne C."/>
            <person name="Gautier V."/>
            <person name="Ament-Velasquez S.L."/>
            <person name="Kruys A."/>
            <person name="Hutchinson M.I."/>
            <person name="Powell A.J."/>
            <person name="Barry K."/>
            <person name="Miller A.N."/>
            <person name="Grigoriev I.V."/>
            <person name="Debuchy R."/>
            <person name="Gladieux P."/>
            <person name="Hiltunen Thoren M."/>
            <person name="Johannesson H."/>
        </authorList>
    </citation>
    <scope>NUCLEOTIDE SEQUENCE</scope>
    <source>
        <strain evidence="2">SMH4131-1</strain>
    </source>
</reference>
<keyword evidence="3" id="KW-1185">Reference proteome</keyword>